<dbReference type="InterPro" id="IPR036116">
    <property type="entry name" value="FN3_sf"/>
</dbReference>
<name>A0AA35T7C6_GEOBA</name>
<dbReference type="Gene3D" id="2.60.40.10">
    <property type="entry name" value="Immunoglobulins"/>
    <property type="match status" value="1"/>
</dbReference>
<feature type="domain" description="Fibronectin type-III" evidence="4">
    <location>
        <begin position="257"/>
        <end position="357"/>
    </location>
</feature>
<evidence type="ECO:0000259" key="3">
    <source>
        <dbReference type="PROSITE" id="PS50017"/>
    </source>
</evidence>
<evidence type="ECO:0000313" key="5">
    <source>
        <dbReference type="EMBL" id="CAI8043110.1"/>
    </source>
</evidence>
<evidence type="ECO:0000256" key="1">
    <source>
        <dbReference type="SAM" id="MobiDB-lite"/>
    </source>
</evidence>
<feature type="compositionally biased region" description="Basic and acidic residues" evidence="1">
    <location>
        <begin position="859"/>
        <end position="869"/>
    </location>
</feature>
<feature type="region of interest" description="Disordered" evidence="1">
    <location>
        <begin position="722"/>
        <end position="796"/>
    </location>
</feature>
<feature type="region of interest" description="Disordered" evidence="1">
    <location>
        <begin position="45"/>
        <end position="66"/>
    </location>
</feature>
<reference evidence="5" key="1">
    <citation type="submission" date="2023-03" db="EMBL/GenBank/DDBJ databases">
        <authorList>
            <person name="Steffen K."/>
            <person name="Cardenas P."/>
        </authorList>
    </citation>
    <scope>NUCLEOTIDE SEQUENCE</scope>
</reference>
<dbReference type="InterPro" id="IPR003961">
    <property type="entry name" value="FN3_dom"/>
</dbReference>
<evidence type="ECO:0000256" key="2">
    <source>
        <dbReference type="SAM" id="Phobius"/>
    </source>
</evidence>
<feature type="compositionally biased region" description="Low complexity" evidence="1">
    <location>
        <begin position="969"/>
        <end position="984"/>
    </location>
</feature>
<feature type="region of interest" description="Disordered" evidence="1">
    <location>
        <begin position="949"/>
        <end position="986"/>
    </location>
</feature>
<evidence type="ECO:0008006" key="7">
    <source>
        <dbReference type="Google" id="ProtNLM"/>
    </source>
</evidence>
<dbReference type="PROSITE" id="PS50853">
    <property type="entry name" value="FN3"/>
    <property type="match status" value="1"/>
</dbReference>
<dbReference type="InterPro" id="IPR013783">
    <property type="entry name" value="Ig-like_fold"/>
</dbReference>
<feature type="region of interest" description="Disordered" evidence="1">
    <location>
        <begin position="851"/>
        <end position="876"/>
    </location>
</feature>
<dbReference type="GO" id="GO:0007165">
    <property type="term" value="P:signal transduction"/>
    <property type="evidence" value="ECO:0007669"/>
    <property type="project" value="InterPro"/>
</dbReference>
<keyword evidence="6" id="KW-1185">Reference proteome</keyword>
<keyword evidence="2" id="KW-1133">Transmembrane helix</keyword>
<sequence length="1002" mass="109404">MVREKETDEATWWHSHARETTKQVFRRVCRVYRINSLPEEISSDCRYGARSPAPKRPDHHRLGTHSTPQHAAINYGAPFGFWIKAKNLGFRRRPGYKRPDQGTPRIETPRYISILKIYQQPKISSVHAMIMAACGGEILVLLLLIPAQCFAQEILHAPESTTVFLNKPAVFTCETGGGDTLWLVNGTQLGLLPDIRSDLVLSEEITTPEGSSVQNLTIPARPQYNGTRVQCASVIFRGPVVESDNATLTIQGPPLSAVGDLKVDAKKASSVTISWSAPFSLDVTGVDPDIWYSVLIYNVTDENNPTAIPSANVTNTSYTFTPGSATPCQKFLFSVIPFNGAGQGESSPNVTGYVINSSALITTQMQAISREKTNVTFMARSNPTSEICSSWRVTPDVMDDLVLEKPPSPEGPNVTYQLRADKRYSFLVSLPIITSGETPPRINFTTYDVQSAAADTTKGTNNEIKLNGEFIKDTTALGCFVVLQCEYGNPDVFIALLLPDDSSTYVQSTIHDILSSTYHMFVYDLEEDGLPNSHPAVEQNTTVTVVGNGPIADAESEFINNASLYWNGSAVNVRCEFKEGIEGASCVLVYREYGNKTLVVEEYTQNTVFPVTLTVGGDLEKYTLAIFGKDGSMVDQRPIIAGRVDVTETTTPTITVSASSDGSTSPIAIGVSATVSFIIVTLVILAVVVLILWRKSHKGGYSSSDVVPSYFCSPSPSECSNASVASGSQLISDDGGTKPKKDEHAEGEAKPPFSGKTSYQRQDSGVSVSTPPVMSKQKGMYTDVKPSTSGVQPPIPEDTRVQYQEIDTRTTHKMARSAYADLGPLPTNRPKTPKIETKTQGPYVDVLPIAATPVTGNGNRDKKNADKATPKGPPTVESMMSLLWGVAGRWKEIAEGMEFDEDLIDEIDTNNDMDEGCLRVCVEMWVFKLQPSWEKLSRALRDLGEEELARQAGNKEPQEQWQVPSRQTSDSSSSGIVADASSQSTDFSGEVVLRVRRRRRSS</sequence>
<evidence type="ECO:0000313" key="6">
    <source>
        <dbReference type="Proteomes" id="UP001174909"/>
    </source>
</evidence>
<organism evidence="5 6">
    <name type="scientific">Geodia barretti</name>
    <name type="common">Barrett's horny sponge</name>
    <dbReference type="NCBI Taxonomy" id="519541"/>
    <lineage>
        <taxon>Eukaryota</taxon>
        <taxon>Metazoa</taxon>
        <taxon>Porifera</taxon>
        <taxon>Demospongiae</taxon>
        <taxon>Heteroscleromorpha</taxon>
        <taxon>Tetractinellida</taxon>
        <taxon>Astrophorina</taxon>
        <taxon>Geodiidae</taxon>
        <taxon>Geodia</taxon>
    </lineage>
</organism>
<feature type="domain" description="Death" evidence="3">
    <location>
        <begin position="889"/>
        <end position="950"/>
    </location>
</feature>
<feature type="compositionally biased region" description="Polar residues" evidence="1">
    <location>
        <begin position="959"/>
        <end position="968"/>
    </location>
</feature>
<dbReference type="InterPro" id="IPR000488">
    <property type="entry name" value="Death_dom"/>
</dbReference>
<feature type="compositionally biased region" description="Polar residues" evidence="1">
    <location>
        <begin position="755"/>
        <end position="772"/>
    </location>
</feature>
<feature type="transmembrane region" description="Helical" evidence="2">
    <location>
        <begin position="667"/>
        <end position="693"/>
    </location>
</feature>
<dbReference type="SMART" id="SM00060">
    <property type="entry name" value="FN3"/>
    <property type="match status" value="1"/>
</dbReference>
<feature type="compositionally biased region" description="Basic and acidic residues" evidence="1">
    <location>
        <begin position="735"/>
        <end position="749"/>
    </location>
</feature>
<keyword evidence="2" id="KW-0812">Transmembrane</keyword>
<dbReference type="Gene3D" id="1.10.533.10">
    <property type="entry name" value="Death Domain, Fas"/>
    <property type="match status" value="1"/>
</dbReference>
<dbReference type="InterPro" id="IPR011029">
    <property type="entry name" value="DEATH-like_dom_sf"/>
</dbReference>
<protein>
    <recommendedName>
        <fullName evidence="7">Death domain-containing protein</fullName>
    </recommendedName>
</protein>
<dbReference type="AlphaFoldDB" id="A0AA35T7C6"/>
<feature type="transmembrane region" description="Helical" evidence="2">
    <location>
        <begin position="126"/>
        <end position="145"/>
    </location>
</feature>
<proteinExistence type="predicted"/>
<accession>A0AA35T7C6</accession>
<dbReference type="PROSITE" id="PS50017">
    <property type="entry name" value="DEATH_DOMAIN"/>
    <property type="match status" value="1"/>
</dbReference>
<gene>
    <name evidence="5" type="ORF">GBAR_LOCUS23920</name>
</gene>
<dbReference type="CDD" id="cd00063">
    <property type="entry name" value="FN3"/>
    <property type="match status" value="1"/>
</dbReference>
<comment type="caution">
    <text evidence="5">The sequence shown here is derived from an EMBL/GenBank/DDBJ whole genome shotgun (WGS) entry which is preliminary data.</text>
</comment>
<dbReference type="EMBL" id="CASHTH010003302">
    <property type="protein sequence ID" value="CAI8043110.1"/>
    <property type="molecule type" value="Genomic_DNA"/>
</dbReference>
<dbReference type="Proteomes" id="UP001174909">
    <property type="component" value="Unassembled WGS sequence"/>
</dbReference>
<evidence type="ECO:0000259" key="4">
    <source>
        <dbReference type="PROSITE" id="PS50853"/>
    </source>
</evidence>
<feature type="compositionally biased region" description="Polar residues" evidence="1">
    <location>
        <begin position="722"/>
        <end position="731"/>
    </location>
</feature>
<dbReference type="SUPFAM" id="SSF49265">
    <property type="entry name" value="Fibronectin type III"/>
    <property type="match status" value="1"/>
</dbReference>
<keyword evidence="2" id="KW-0472">Membrane</keyword>